<dbReference type="Pfam" id="PF24681">
    <property type="entry name" value="Kelch_KLHDC2_KLHL20_DRC7"/>
    <property type="match status" value="1"/>
</dbReference>
<keyword evidence="1" id="KW-0880">Kelch repeat</keyword>
<dbReference type="PANTHER" id="PTHR46093">
    <property type="entry name" value="ACYL-COA-BINDING DOMAIN-CONTAINING PROTEIN 5"/>
    <property type="match status" value="1"/>
</dbReference>
<dbReference type="SUPFAM" id="SSF54695">
    <property type="entry name" value="POZ domain"/>
    <property type="match status" value="1"/>
</dbReference>
<keyword evidence="6" id="KW-1185">Reference proteome</keyword>
<evidence type="ECO:0000256" key="2">
    <source>
        <dbReference type="ARBA" id="ARBA00022737"/>
    </source>
</evidence>
<reference evidence="5" key="3">
    <citation type="submission" date="2015-02" db="UniProtKB">
        <authorList>
            <consortium name="EnsemblProtists"/>
        </authorList>
    </citation>
    <scope>IDENTIFICATION</scope>
    <source>
        <strain evidence="5">DAOM BR144</strain>
    </source>
</reference>
<sequence>MSPMRWTPLAVQGTTPTIKNHSATVISSHEILVFGGYDGRRNHNELYLFDCRTYTWRELVPSRDVRGTPPAGRNGHTATLADDNKVFIIGGWLGSGPLAADDLHVLDLERWQWHQPSVKGSGPGPCNMHTADYLPHLRSILLFRGGDGREYLNDLHALNIDLMEWRKIHATGEIPVPRANHSSAVVGEQVLVFGGWDGQKRLNDIHILDTNTFTWSRADVKAPLPHPRAGMTFSCHRDRIFLFGGSGPSAKCYNDLHIYEPSEKVWIETLQLPADDDRGSAHGGGIQENEMGGVTLTPQQLVDYGMYGDGDANPNDNPHQDQIVIFGNGPGRRAGHSCSVVDRKLFVFGGSYGSEYLNDFYVLDTDPPPRAAISFASSTQTLQQSLKHFMNSEEFSDISFLVEGRVVYAHKVILSLLSERFRGMFTSGFRESSQKQIALPDIRYVVFLKMIEYLYTGHAVEGSTYRRAPSPYSRKDKLRDNHGRAQQQGRWSSFHPSDARDVRAARACLAFVDDDEDEFDEAIADEDEDDDEDDDEFIGSTGDMDTTLDLLILADQFMLDHLKQICERALQYSVTDESVDYILDAADRSNALQLKAICMHFLRNQDASARYTTYHQPQSQDQEIYSDHRRHSIE</sequence>
<reference evidence="6" key="1">
    <citation type="journal article" date="2010" name="Genome Biol.">
        <title>Genome sequence of the necrotrophic plant pathogen Pythium ultimum reveals original pathogenicity mechanisms and effector repertoire.</title>
        <authorList>
            <person name="Levesque C.A."/>
            <person name="Brouwer H."/>
            <person name="Cano L."/>
            <person name="Hamilton J.P."/>
            <person name="Holt C."/>
            <person name="Huitema E."/>
            <person name="Raffaele S."/>
            <person name="Robideau G.P."/>
            <person name="Thines M."/>
            <person name="Win J."/>
            <person name="Zerillo M.M."/>
            <person name="Beakes G.W."/>
            <person name="Boore J.L."/>
            <person name="Busam D."/>
            <person name="Dumas B."/>
            <person name="Ferriera S."/>
            <person name="Fuerstenberg S.I."/>
            <person name="Gachon C.M."/>
            <person name="Gaulin E."/>
            <person name="Govers F."/>
            <person name="Grenville-Briggs L."/>
            <person name="Horner N."/>
            <person name="Hostetler J."/>
            <person name="Jiang R.H."/>
            <person name="Johnson J."/>
            <person name="Krajaejun T."/>
            <person name="Lin H."/>
            <person name="Meijer H.J."/>
            <person name="Moore B."/>
            <person name="Morris P."/>
            <person name="Phuntmart V."/>
            <person name="Puiu D."/>
            <person name="Shetty J."/>
            <person name="Stajich J.E."/>
            <person name="Tripathy S."/>
            <person name="Wawra S."/>
            <person name="van West P."/>
            <person name="Whitty B.R."/>
            <person name="Coutinho P.M."/>
            <person name="Henrissat B."/>
            <person name="Martin F."/>
            <person name="Thomas P.D."/>
            <person name="Tyler B.M."/>
            <person name="De Vries R.P."/>
            <person name="Kamoun S."/>
            <person name="Yandell M."/>
            <person name="Tisserat N."/>
            <person name="Buell C.R."/>
        </authorList>
    </citation>
    <scope>NUCLEOTIDE SEQUENCE</scope>
    <source>
        <strain evidence="6">DAOM:BR144</strain>
    </source>
</reference>
<dbReference type="Pfam" id="PF01344">
    <property type="entry name" value="Kelch_1"/>
    <property type="match status" value="2"/>
</dbReference>
<dbReference type="OMA" id="GHIETHD"/>
<dbReference type="PANTHER" id="PTHR46093:SF3">
    <property type="entry name" value="ACYL-COA-BINDING DOMAIN-CONTAINING PROTEIN 4"/>
    <property type="match status" value="1"/>
</dbReference>
<feature type="region of interest" description="Disordered" evidence="3">
    <location>
        <begin position="466"/>
        <end position="495"/>
    </location>
</feature>
<evidence type="ECO:0000256" key="3">
    <source>
        <dbReference type="SAM" id="MobiDB-lite"/>
    </source>
</evidence>
<dbReference type="Gene3D" id="3.30.710.10">
    <property type="entry name" value="Potassium Channel Kv1.1, Chain A"/>
    <property type="match status" value="1"/>
</dbReference>
<evidence type="ECO:0000313" key="6">
    <source>
        <dbReference type="Proteomes" id="UP000019132"/>
    </source>
</evidence>
<feature type="region of interest" description="Disordered" evidence="3">
    <location>
        <begin position="614"/>
        <end position="634"/>
    </location>
</feature>
<dbReference type="EnsemblProtists" id="PYU1_T010577">
    <property type="protein sequence ID" value="PYU1_T010577"/>
    <property type="gene ID" value="PYU1_G010554"/>
</dbReference>
<feature type="compositionally biased region" description="Polar residues" evidence="3">
    <location>
        <begin position="484"/>
        <end position="495"/>
    </location>
</feature>
<dbReference type="SUPFAM" id="SSF117281">
    <property type="entry name" value="Kelch motif"/>
    <property type="match status" value="2"/>
</dbReference>
<dbReference type="STRING" id="431595.K3X028"/>
<evidence type="ECO:0000256" key="1">
    <source>
        <dbReference type="ARBA" id="ARBA00022441"/>
    </source>
</evidence>
<dbReference type="InterPro" id="IPR006652">
    <property type="entry name" value="Kelch_1"/>
</dbReference>
<dbReference type="HOGENOM" id="CLU_025914_0_0_1"/>
<dbReference type="InParanoid" id="K3X028"/>
<dbReference type="Pfam" id="PF00651">
    <property type="entry name" value="BTB"/>
    <property type="match status" value="1"/>
</dbReference>
<feature type="domain" description="BTB" evidence="4">
    <location>
        <begin position="396"/>
        <end position="457"/>
    </location>
</feature>
<dbReference type="Gene3D" id="2.120.10.80">
    <property type="entry name" value="Kelch-type beta propeller"/>
    <property type="match status" value="3"/>
</dbReference>
<dbReference type="eggNOG" id="KOG0379">
    <property type="taxonomic scope" value="Eukaryota"/>
</dbReference>
<dbReference type="InterPro" id="IPR015915">
    <property type="entry name" value="Kelch-typ_b-propeller"/>
</dbReference>
<proteinExistence type="predicted"/>
<dbReference type="SMART" id="SM00612">
    <property type="entry name" value="Kelch"/>
    <property type="match status" value="2"/>
</dbReference>
<dbReference type="Proteomes" id="UP000019132">
    <property type="component" value="Unassembled WGS sequence"/>
</dbReference>
<dbReference type="InterPro" id="IPR011333">
    <property type="entry name" value="SKP1/BTB/POZ_sf"/>
</dbReference>
<feature type="compositionally biased region" description="Basic and acidic residues" evidence="3">
    <location>
        <begin position="473"/>
        <end position="483"/>
    </location>
</feature>
<dbReference type="VEuPathDB" id="FungiDB:PYU1_G010554"/>
<keyword evidence="2" id="KW-0677">Repeat</keyword>
<feature type="compositionally biased region" description="Polar residues" evidence="3">
    <location>
        <begin position="614"/>
        <end position="623"/>
    </location>
</feature>
<reference evidence="6" key="2">
    <citation type="submission" date="2010-04" db="EMBL/GenBank/DDBJ databases">
        <authorList>
            <person name="Buell R."/>
            <person name="Hamilton J."/>
            <person name="Hostetler J."/>
        </authorList>
    </citation>
    <scope>NUCLEOTIDE SEQUENCE [LARGE SCALE GENOMIC DNA]</scope>
    <source>
        <strain evidence="6">DAOM:BR144</strain>
    </source>
</reference>
<evidence type="ECO:0000313" key="5">
    <source>
        <dbReference type="EnsemblProtists" id="PYU1_T010577"/>
    </source>
</evidence>
<dbReference type="EMBL" id="GL376596">
    <property type="status" value="NOT_ANNOTATED_CDS"/>
    <property type="molecule type" value="Genomic_DNA"/>
</dbReference>
<organism evidence="5 6">
    <name type="scientific">Globisporangium ultimum (strain ATCC 200006 / CBS 805.95 / DAOM BR144)</name>
    <name type="common">Pythium ultimum</name>
    <dbReference type="NCBI Taxonomy" id="431595"/>
    <lineage>
        <taxon>Eukaryota</taxon>
        <taxon>Sar</taxon>
        <taxon>Stramenopiles</taxon>
        <taxon>Oomycota</taxon>
        <taxon>Peronosporomycetes</taxon>
        <taxon>Pythiales</taxon>
        <taxon>Pythiaceae</taxon>
        <taxon>Globisporangium</taxon>
    </lineage>
</organism>
<dbReference type="AlphaFoldDB" id="K3X028"/>
<name>K3X028_GLOUD</name>
<dbReference type="SMART" id="SM00225">
    <property type="entry name" value="BTB"/>
    <property type="match status" value="1"/>
</dbReference>
<dbReference type="InterPro" id="IPR000210">
    <property type="entry name" value="BTB/POZ_dom"/>
</dbReference>
<evidence type="ECO:0000259" key="4">
    <source>
        <dbReference type="PROSITE" id="PS50097"/>
    </source>
</evidence>
<protein>
    <recommendedName>
        <fullName evidence="4">BTB domain-containing protein</fullName>
    </recommendedName>
</protein>
<dbReference type="PROSITE" id="PS50097">
    <property type="entry name" value="BTB"/>
    <property type="match status" value="1"/>
</dbReference>
<accession>K3X028</accession>